<accession>A0A8T0H9N5</accession>
<dbReference type="InterPro" id="IPR029062">
    <property type="entry name" value="Class_I_gatase-like"/>
</dbReference>
<sequence>MAAPRMLQVAIPIFKDVTALDFVGPYEPLHALPNVNVVFVSHSKGLCDADQALSFQATATFDEIPSPDIIIVPGGKGTNALMTDKPLINWLRKAHETSMYTTSVCTGSMLLGAAGILKGLEATTHWMLMETLPKFAAKPVKSRVVQQGKVITAAGVSAGIDMGLKLVALLSDEKTAKVVQLLLEYDPQPPFSCGSPATAGPELVAIALALAEKNMPELKHEGAAILEN</sequence>
<dbReference type="AlphaFoldDB" id="A0A8T0H9N5"/>
<dbReference type="PANTHER" id="PTHR43130">
    <property type="entry name" value="ARAC-FAMILY TRANSCRIPTIONAL REGULATOR"/>
    <property type="match status" value="1"/>
</dbReference>
<comment type="caution">
    <text evidence="2">The sequence shown here is derived from an EMBL/GenBank/DDBJ whole genome shotgun (WGS) entry which is preliminary data.</text>
</comment>
<gene>
    <name evidence="2" type="ORF">KC19_7G132100</name>
</gene>
<dbReference type="Gene3D" id="3.40.50.880">
    <property type="match status" value="1"/>
</dbReference>
<evidence type="ECO:0000259" key="1">
    <source>
        <dbReference type="Pfam" id="PF01965"/>
    </source>
</evidence>
<dbReference type="Pfam" id="PF01965">
    <property type="entry name" value="DJ-1_PfpI"/>
    <property type="match status" value="1"/>
</dbReference>
<proteinExistence type="predicted"/>
<feature type="domain" description="DJ-1/PfpI" evidence="1">
    <location>
        <begin position="8"/>
        <end position="168"/>
    </location>
</feature>
<dbReference type="CDD" id="cd03139">
    <property type="entry name" value="GATase1_PfpI_2"/>
    <property type="match status" value="1"/>
</dbReference>
<reference evidence="2" key="1">
    <citation type="submission" date="2020-06" db="EMBL/GenBank/DDBJ databases">
        <title>WGS assembly of Ceratodon purpureus strain R40.</title>
        <authorList>
            <person name="Carey S.B."/>
            <person name="Jenkins J."/>
            <person name="Shu S."/>
            <person name="Lovell J.T."/>
            <person name="Sreedasyam A."/>
            <person name="Maumus F."/>
            <person name="Tiley G.P."/>
            <person name="Fernandez-Pozo N."/>
            <person name="Barry K."/>
            <person name="Chen C."/>
            <person name="Wang M."/>
            <person name="Lipzen A."/>
            <person name="Daum C."/>
            <person name="Saski C.A."/>
            <person name="Payton A.C."/>
            <person name="Mcbreen J.C."/>
            <person name="Conrad R.E."/>
            <person name="Kollar L.M."/>
            <person name="Olsson S."/>
            <person name="Huttunen S."/>
            <person name="Landis J.B."/>
            <person name="Wickett N.J."/>
            <person name="Johnson M.G."/>
            <person name="Rensing S.A."/>
            <person name="Grimwood J."/>
            <person name="Schmutz J."/>
            <person name="Mcdaniel S.F."/>
        </authorList>
    </citation>
    <scope>NUCLEOTIDE SEQUENCE</scope>
    <source>
        <strain evidence="2">R40</strain>
    </source>
</reference>
<name>A0A8T0H9N5_CERPU</name>
<dbReference type="InterPro" id="IPR002818">
    <property type="entry name" value="DJ-1/PfpI"/>
</dbReference>
<dbReference type="SUPFAM" id="SSF52317">
    <property type="entry name" value="Class I glutamine amidotransferase-like"/>
    <property type="match status" value="1"/>
</dbReference>
<dbReference type="GO" id="GO:0006355">
    <property type="term" value="P:regulation of DNA-templated transcription"/>
    <property type="evidence" value="ECO:0007669"/>
    <property type="project" value="TreeGrafter"/>
</dbReference>
<dbReference type="PANTHER" id="PTHR43130:SF2">
    <property type="entry name" value="DJ-1_PFPI DOMAIN-CONTAINING PROTEIN"/>
    <property type="match status" value="1"/>
</dbReference>
<evidence type="ECO:0000313" key="3">
    <source>
        <dbReference type="Proteomes" id="UP000822688"/>
    </source>
</evidence>
<dbReference type="OrthoDB" id="531033at2759"/>
<dbReference type="EMBL" id="CM026428">
    <property type="protein sequence ID" value="KAG0567397.1"/>
    <property type="molecule type" value="Genomic_DNA"/>
</dbReference>
<protein>
    <recommendedName>
        <fullName evidence="1">DJ-1/PfpI domain-containing protein</fullName>
    </recommendedName>
</protein>
<organism evidence="2 3">
    <name type="scientific">Ceratodon purpureus</name>
    <name type="common">Fire moss</name>
    <name type="synonym">Dicranum purpureum</name>
    <dbReference type="NCBI Taxonomy" id="3225"/>
    <lineage>
        <taxon>Eukaryota</taxon>
        <taxon>Viridiplantae</taxon>
        <taxon>Streptophyta</taxon>
        <taxon>Embryophyta</taxon>
        <taxon>Bryophyta</taxon>
        <taxon>Bryophytina</taxon>
        <taxon>Bryopsida</taxon>
        <taxon>Dicranidae</taxon>
        <taxon>Pseudoditrichales</taxon>
        <taxon>Ditrichaceae</taxon>
        <taxon>Ceratodon</taxon>
    </lineage>
</organism>
<evidence type="ECO:0000313" key="2">
    <source>
        <dbReference type="EMBL" id="KAG0567397.1"/>
    </source>
</evidence>
<keyword evidence="3" id="KW-1185">Reference proteome</keyword>
<dbReference type="InterPro" id="IPR052158">
    <property type="entry name" value="INH-QAR"/>
</dbReference>
<dbReference type="Proteomes" id="UP000822688">
    <property type="component" value="Chromosome 7"/>
</dbReference>